<keyword evidence="4 13" id="KW-0963">Cytoplasm</keyword>
<accession>A0A2J0LKT0</accession>
<sequence length="345" mass="39375">MRILKYTLNDFDYSFPKELIAYHPMPRRDESRLLIIDRKTKNIKHKKFSDIVKYLRRRDLVILNDTKVLPAALEGRVQGSGYRVQMLVLEKISDDAARCLVKPAKKFKKDAVILFSNGSIATVIEQFPNKILRFSCSVDGLLKKIGKMPLPPYIKRESVKSDFKTYQTVYAVNTGAVAAPTAGLHFTKNILNKISRKGSNIARVTLHIGHGTFKPVRSNDIAKHSMHSEQFSTPKETINLINTTRKNKGRILAVGTTSCRVLETVARRGHLLKRCPREGSTDIFIYPPYKFRLTDMLLTNFHLPKTTLLMLVAAFCGYDLMMQAYKQAIEKKYRLFSYGDAMLII</sequence>
<dbReference type="Gene3D" id="3.40.1780.10">
    <property type="entry name" value="QueA-like"/>
    <property type="match status" value="1"/>
</dbReference>
<comment type="subunit">
    <text evidence="3 13">Monomer.</text>
</comment>
<dbReference type="Pfam" id="PF02547">
    <property type="entry name" value="Queuosine_synth"/>
    <property type="match status" value="1"/>
</dbReference>
<dbReference type="GO" id="GO:0005737">
    <property type="term" value="C:cytoplasm"/>
    <property type="evidence" value="ECO:0007669"/>
    <property type="project" value="UniProtKB-SubCell"/>
</dbReference>
<evidence type="ECO:0000256" key="12">
    <source>
        <dbReference type="ARBA" id="ARBA00076160"/>
    </source>
</evidence>
<keyword evidence="7 13" id="KW-0671">Queuosine biosynthesis</keyword>
<dbReference type="HAMAP" id="MF_00113">
    <property type="entry name" value="QueA"/>
    <property type="match status" value="1"/>
</dbReference>
<dbReference type="NCBIfam" id="TIGR00113">
    <property type="entry name" value="queA"/>
    <property type="match status" value="1"/>
</dbReference>
<evidence type="ECO:0000256" key="4">
    <source>
        <dbReference type="ARBA" id="ARBA00022490"/>
    </source>
</evidence>
<dbReference type="GO" id="GO:0051075">
    <property type="term" value="F:S-adenosylmethionine:tRNA ribosyltransferase-isomerase activity"/>
    <property type="evidence" value="ECO:0007669"/>
    <property type="project" value="UniProtKB-EC"/>
</dbReference>
<proteinExistence type="inferred from homology"/>
<dbReference type="NCBIfam" id="NF001140">
    <property type="entry name" value="PRK00147.1"/>
    <property type="match status" value="1"/>
</dbReference>
<name>A0A2J0LKT0_9BACT</name>
<dbReference type="InterPro" id="IPR003699">
    <property type="entry name" value="QueA"/>
</dbReference>
<evidence type="ECO:0000256" key="2">
    <source>
        <dbReference type="ARBA" id="ARBA00004691"/>
    </source>
</evidence>
<evidence type="ECO:0000256" key="8">
    <source>
        <dbReference type="ARBA" id="ARBA00052751"/>
    </source>
</evidence>
<evidence type="ECO:0000256" key="9">
    <source>
        <dbReference type="ARBA" id="ARBA00061210"/>
    </source>
</evidence>
<evidence type="ECO:0000256" key="6">
    <source>
        <dbReference type="ARBA" id="ARBA00022691"/>
    </source>
</evidence>
<dbReference type="InterPro" id="IPR036100">
    <property type="entry name" value="QueA_sf"/>
</dbReference>
<reference evidence="14 15" key="1">
    <citation type="submission" date="2017-09" db="EMBL/GenBank/DDBJ databases">
        <title>Depth-based differentiation of microbial function through sediment-hosted aquifers and enrichment of novel symbionts in the deep terrestrial subsurface.</title>
        <authorList>
            <person name="Probst A.J."/>
            <person name="Ladd B."/>
            <person name="Jarett J.K."/>
            <person name="Geller-Mcgrath D.E."/>
            <person name="Sieber C.M."/>
            <person name="Emerson J.B."/>
            <person name="Anantharaman K."/>
            <person name="Thomas B.C."/>
            <person name="Malmstrom R."/>
            <person name="Stieglmeier M."/>
            <person name="Klingl A."/>
            <person name="Woyke T."/>
            <person name="Ryan C.M."/>
            <person name="Banfield J.F."/>
        </authorList>
    </citation>
    <scope>NUCLEOTIDE SEQUENCE [LARGE SCALE GENOMIC DNA]</scope>
    <source>
        <strain evidence="14">CG12_big_fil_rev_8_21_14_0_65_43_15</strain>
    </source>
</reference>
<dbReference type="UniPathway" id="UPA00392"/>
<dbReference type="EMBL" id="PFGP01000040">
    <property type="protein sequence ID" value="PIW66650.1"/>
    <property type="molecule type" value="Genomic_DNA"/>
</dbReference>
<evidence type="ECO:0000256" key="13">
    <source>
        <dbReference type="HAMAP-Rule" id="MF_00113"/>
    </source>
</evidence>
<dbReference type="AlphaFoldDB" id="A0A2J0LKT0"/>
<comment type="similarity">
    <text evidence="9 13">Belongs to the QueA family.</text>
</comment>
<keyword evidence="14" id="KW-0413">Isomerase</keyword>
<gene>
    <name evidence="13" type="primary">queA</name>
    <name evidence="14" type="ORF">COW11_02200</name>
</gene>
<evidence type="ECO:0000256" key="10">
    <source>
        <dbReference type="ARBA" id="ARBA00066503"/>
    </source>
</evidence>
<dbReference type="PANTHER" id="PTHR30307">
    <property type="entry name" value="S-ADENOSYLMETHIONINE:TRNA RIBOSYLTRANSFERASE-ISOMERASE"/>
    <property type="match status" value="1"/>
</dbReference>
<dbReference type="InterPro" id="IPR042119">
    <property type="entry name" value="QueA_dom2"/>
</dbReference>
<dbReference type="PANTHER" id="PTHR30307:SF0">
    <property type="entry name" value="S-ADENOSYLMETHIONINE:TRNA RIBOSYLTRANSFERASE-ISOMERASE"/>
    <property type="match status" value="1"/>
</dbReference>
<dbReference type="EC" id="2.4.99.17" evidence="10 13"/>
<evidence type="ECO:0000256" key="3">
    <source>
        <dbReference type="ARBA" id="ARBA00011245"/>
    </source>
</evidence>
<dbReference type="InterPro" id="IPR042118">
    <property type="entry name" value="QueA_dom1"/>
</dbReference>
<comment type="pathway">
    <text evidence="2 13">tRNA modification; tRNA-queuosine biosynthesis.</text>
</comment>
<dbReference type="GO" id="GO:0008616">
    <property type="term" value="P:tRNA queuosine(34) biosynthetic process"/>
    <property type="evidence" value="ECO:0007669"/>
    <property type="project" value="UniProtKB-UniRule"/>
</dbReference>
<evidence type="ECO:0000313" key="14">
    <source>
        <dbReference type="EMBL" id="PIW66650.1"/>
    </source>
</evidence>
<comment type="caution">
    <text evidence="14">The sequence shown here is derived from an EMBL/GenBank/DDBJ whole genome shotgun (WGS) entry which is preliminary data.</text>
</comment>
<comment type="catalytic activity">
    <reaction evidence="8 13">
        <text>7-aminomethyl-7-carbaguanosine(34) in tRNA + S-adenosyl-L-methionine = epoxyqueuosine(34) in tRNA + adenine + L-methionine + 2 H(+)</text>
        <dbReference type="Rhea" id="RHEA:32155"/>
        <dbReference type="Rhea" id="RHEA-COMP:10342"/>
        <dbReference type="Rhea" id="RHEA-COMP:18582"/>
        <dbReference type="ChEBI" id="CHEBI:15378"/>
        <dbReference type="ChEBI" id="CHEBI:16708"/>
        <dbReference type="ChEBI" id="CHEBI:57844"/>
        <dbReference type="ChEBI" id="CHEBI:59789"/>
        <dbReference type="ChEBI" id="CHEBI:82833"/>
        <dbReference type="ChEBI" id="CHEBI:194443"/>
        <dbReference type="EC" id="2.4.99.17"/>
    </reaction>
</comment>
<dbReference type="Proteomes" id="UP000231267">
    <property type="component" value="Unassembled WGS sequence"/>
</dbReference>
<dbReference type="Gene3D" id="2.40.10.240">
    <property type="entry name" value="QueA-like"/>
    <property type="match status" value="1"/>
</dbReference>
<dbReference type="FunFam" id="3.40.1780.10:FF:000001">
    <property type="entry name" value="S-adenosylmethionine:tRNA ribosyltransferase-isomerase"/>
    <property type="match status" value="1"/>
</dbReference>
<keyword evidence="6 13" id="KW-0949">S-adenosyl-L-methionine</keyword>
<comment type="subcellular location">
    <subcellularLocation>
        <location evidence="1 13">Cytoplasm</location>
    </subcellularLocation>
</comment>
<evidence type="ECO:0000256" key="5">
    <source>
        <dbReference type="ARBA" id="ARBA00022679"/>
    </source>
</evidence>
<keyword evidence="5 13" id="KW-0808">Transferase</keyword>
<evidence type="ECO:0000256" key="7">
    <source>
        <dbReference type="ARBA" id="ARBA00022785"/>
    </source>
</evidence>
<evidence type="ECO:0000313" key="15">
    <source>
        <dbReference type="Proteomes" id="UP000231267"/>
    </source>
</evidence>
<dbReference type="SUPFAM" id="SSF111337">
    <property type="entry name" value="QueA-like"/>
    <property type="match status" value="1"/>
</dbReference>
<evidence type="ECO:0000256" key="1">
    <source>
        <dbReference type="ARBA" id="ARBA00004496"/>
    </source>
</evidence>
<evidence type="ECO:0000256" key="11">
    <source>
        <dbReference type="ARBA" id="ARBA00069325"/>
    </source>
</evidence>
<protein>
    <recommendedName>
        <fullName evidence="11 13">S-adenosylmethionine:tRNA ribosyltransferase-isomerase</fullName>
        <ecNumber evidence="10 13">2.4.99.17</ecNumber>
    </recommendedName>
    <alternativeName>
        <fullName evidence="12 13">Queuosine biosynthesis protein QueA</fullName>
    </alternativeName>
</protein>
<comment type="function">
    <text evidence="13">Transfers and isomerizes the ribose moiety from AdoMet to the 7-aminomethyl group of 7-deazaguanine (preQ1-tRNA) to give epoxyqueuosine (oQ-tRNA).</text>
</comment>
<organism evidence="14 15">
    <name type="scientific">Candidatus Taenaricola geysiri</name>
    <dbReference type="NCBI Taxonomy" id="1974752"/>
    <lineage>
        <taxon>Bacteria</taxon>
        <taxon>Pseudomonadati</taxon>
        <taxon>Candidatus Omnitrophota</taxon>
        <taxon>Candidatus Taenaricola</taxon>
    </lineage>
</organism>